<proteinExistence type="predicted"/>
<dbReference type="AlphaFoldDB" id="A0A6J4TE50"/>
<accession>A0A6J4TE50</accession>
<dbReference type="PANTHER" id="PTHR43037:SF1">
    <property type="entry name" value="BLL1128 PROTEIN"/>
    <property type="match status" value="1"/>
</dbReference>
<reference evidence="4" key="1">
    <citation type="submission" date="2020-02" db="EMBL/GenBank/DDBJ databases">
        <authorList>
            <person name="Meier V. D."/>
        </authorList>
    </citation>
    <scope>NUCLEOTIDE SEQUENCE</scope>
    <source>
        <strain evidence="4">AVDCRST_MAG23</strain>
    </source>
</reference>
<protein>
    <submittedName>
        <fullName evidence="4">Poly(3-hydroxyalkanoate) depolymerase</fullName>
        <ecNumber evidence="4">3.1.1.-</ecNumber>
    </submittedName>
</protein>
<organism evidence="4">
    <name type="scientific">uncultured Sphingosinicella sp</name>
    <dbReference type="NCBI Taxonomy" id="478748"/>
    <lineage>
        <taxon>Bacteria</taxon>
        <taxon>Pseudomonadati</taxon>
        <taxon>Pseudomonadota</taxon>
        <taxon>Alphaproteobacteria</taxon>
        <taxon>Sphingomonadales</taxon>
        <taxon>Sphingosinicellaceae</taxon>
        <taxon>Sphingosinicella</taxon>
        <taxon>environmental samples</taxon>
    </lineage>
</organism>
<dbReference type="EMBL" id="CADCWD010000011">
    <property type="protein sequence ID" value="CAA9521381.1"/>
    <property type="molecule type" value="Genomic_DNA"/>
</dbReference>
<evidence type="ECO:0000256" key="3">
    <source>
        <dbReference type="SAM" id="MobiDB-lite"/>
    </source>
</evidence>
<dbReference type="GO" id="GO:0005576">
    <property type="term" value="C:extracellular region"/>
    <property type="evidence" value="ECO:0007669"/>
    <property type="project" value="InterPro"/>
</dbReference>
<evidence type="ECO:0000313" key="4">
    <source>
        <dbReference type="EMBL" id="CAA9521381.1"/>
    </source>
</evidence>
<evidence type="ECO:0000256" key="2">
    <source>
        <dbReference type="ARBA" id="ARBA00022801"/>
    </source>
</evidence>
<feature type="region of interest" description="Disordered" evidence="3">
    <location>
        <begin position="320"/>
        <end position="351"/>
    </location>
</feature>
<keyword evidence="1" id="KW-0732">Signal</keyword>
<name>A0A6J4TE50_9SPHN</name>
<dbReference type="EC" id="3.1.1.-" evidence="4"/>
<dbReference type="Gene3D" id="3.40.50.1820">
    <property type="entry name" value="alpha/beta hydrolase"/>
    <property type="match status" value="1"/>
</dbReference>
<dbReference type="SUPFAM" id="SSF53474">
    <property type="entry name" value="alpha/beta-Hydrolases"/>
    <property type="match status" value="1"/>
</dbReference>
<dbReference type="GO" id="GO:0016787">
    <property type="term" value="F:hydrolase activity"/>
    <property type="evidence" value="ECO:0007669"/>
    <property type="project" value="UniProtKB-KW"/>
</dbReference>
<gene>
    <name evidence="4" type="ORF">AVDCRST_MAG23-221</name>
</gene>
<dbReference type="InterPro" id="IPR050955">
    <property type="entry name" value="Plant_Biomass_Hydrol_Est"/>
</dbReference>
<dbReference type="InterPro" id="IPR010126">
    <property type="entry name" value="Esterase_phb"/>
</dbReference>
<dbReference type="PANTHER" id="PTHR43037">
    <property type="entry name" value="UNNAMED PRODUCT-RELATED"/>
    <property type="match status" value="1"/>
</dbReference>
<sequence length="365" mass="38249">MRVSDTIMRLRAARAAPAFASGDDRLTDLAAFSPNPGNLRARIYLPEGLAEGAPLVVVLHGCTQTAALYDEGSGWSRLADRHGFAVLFPEQQRSNNPNLCFNWFQPSDTRRGSGEAASIQAMVAEMVDAHGIDPQRVYVTGLSAGGAMASAMLASYPDVFAAGAIIAGIAYGCAGSVGEAFECMAGGGREGGTALGDNVRRASDHNGPWPRVSVWHGDADRTVSSVNGDDVVKQWLDVHGIGTKPSIEEQVDGYPHRIWAGADGRPLVEQYVITGMGHGTPLDPGQDAGQSGQAGPHMLDVAISSTDRIAAFFGIAQSTARPKAAAGKRKPNATARAAKQHQAPQPGSEVQDVIESALRAAGLMR</sequence>
<dbReference type="Pfam" id="PF10503">
    <property type="entry name" value="Esterase_PHB"/>
    <property type="match status" value="1"/>
</dbReference>
<evidence type="ECO:0000256" key="1">
    <source>
        <dbReference type="ARBA" id="ARBA00022729"/>
    </source>
</evidence>
<dbReference type="InterPro" id="IPR029058">
    <property type="entry name" value="AB_hydrolase_fold"/>
</dbReference>
<keyword evidence="2 4" id="KW-0378">Hydrolase</keyword>
<dbReference type="NCBIfam" id="TIGR01840">
    <property type="entry name" value="esterase_phb"/>
    <property type="match status" value="1"/>
</dbReference>